<dbReference type="RefSeq" id="XP_041224496.1">
    <property type="nucleotide sequence ID" value="XM_041373915.1"/>
</dbReference>
<dbReference type="AlphaFoldDB" id="A0AAD4HII8"/>
<dbReference type="Proteomes" id="UP001195769">
    <property type="component" value="Unassembled WGS sequence"/>
</dbReference>
<feature type="non-terminal residue" evidence="1">
    <location>
        <position position="1"/>
    </location>
</feature>
<proteinExistence type="predicted"/>
<feature type="non-terminal residue" evidence="1">
    <location>
        <position position="73"/>
    </location>
</feature>
<name>A0AAD4HII8_9AGAM</name>
<dbReference type="EMBL" id="JABBWK010000036">
    <property type="protein sequence ID" value="KAG1898920.1"/>
    <property type="molecule type" value="Genomic_DNA"/>
</dbReference>
<reference evidence="1" key="1">
    <citation type="journal article" date="2020" name="New Phytol.">
        <title>Comparative genomics reveals dynamic genome evolution in host specialist ectomycorrhizal fungi.</title>
        <authorList>
            <person name="Lofgren L.A."/>
            <person name="Nguyen N.H."/>
            <person name="Vilgalys R."/>
            <person name="Ruytinx J."/>
            <person name="Liao H.L."/>
            <person name="Branco S."/>
            <person name="Kuo A."/>
            <person name="LaButti K."/>
            <person name="Lipzen A."/>
            <person name="Andreopoulos W."/>
            <person name="Pangilinan J."/>
            <person name="Riley R."/>
            <person name="Hundley H."/>
            <person name="Na H."/>
            <person name="Barry K."/>
            <person name="Grigoriev I.V."/>
            <person name="Stajich J.E."/>
            <person name="Kennedy P.G."/>
        </authorList>
    </citation>
    <scope>NUCLEOTIDE SEQUENCE</scope>
    <source>
        <strain evidence="1">FC203</strain>
    </source>
</reference>
<sequence length="73" mass="8183">FEAGSTSEFEMVKAFISSRSKETKITKQLHAIWYCIPMDKASRAFTAGENKFLSQCDTGTIPVIVLFTKFDAL</sequence>
<accession>A0AAD4HII8</accession>
<keyword evidence="2" id="KW-1185">Reference proteome</keyword>
<gene>
    <name evidence="1" type="ORF">F5891DRAFT_928507</name>
</gene>
<protein>
    <submittedName>
        <fullName evidence="1">Uncharacterized protein</fullName>
    </submittedName>
</protein>
<comment type="caution">
    <text evidence="1">The sequence shown here is derived from an EMBL/GenBank/DDBJ whole genome shotgun (WGS) entry which is preliminary data.</text>
</comment>
<evidence type="ECO:0000313" key="2">
    <source>
        <dbReference type="Proteomes" id="UP001195769"/>
    </source>
</evidence>
<evidence type="ECO:0000313" key="1">
    <source>
        <dbReference type="EMBL" id="KAG1898920.1"/>
    </source>
</evidence>
<organism evidence="1 2">
    <name type="scientific">Suillus fuscotomentosus</name>
    <dbReference type="NCBI Taxonomy" id="1912939"/>
    <lineage>
        <taxon>Eukaryota</taxon>
        <taxon>Fungi</taxon>
        <taxon>Dikarya</taxon>
        <taxon>Basidiomycota</taxon>
        <taxon>Agaricomycotina</taxon>
        <taxon>Agaricomycetes</taxon>
        <taxon>Agaricomycetidae</taxon>
        <taxon>Boletales</taxon>
        <taxon>Suillineae</taxon>
        <taxon>Suillaceae</taxon>
        <taxon>Suillus</taxon>
    </lineage>
</organism>
<dbReference type="GeneID" id="64668213"/>